<dbReference type="PROSITE" id="PS51746">
    <property type="entry name" value="PPM_2"/>
    <property type="match status" value="1"/>
</dbReference>
<gene>
    <name evidence="2" type="ORF">IAD22_03160</name>
</gene>
<evidence type="ECO:0000259" key="1">
    <source>
        <dbReference type="PROSITE" id="PS51746"/>
    </source>
</evidence>
<dbReference type="GO" id="GO:0004722">
    <property type="term" value="F:protein serine/threonine phosphatase activity"/>
    <property type="evidence" value="ECO:0007669"/>
    <property type="project" value="InterPro"/>
</dbReference>
<evidence type="ECO:0000313" key="3">
    <source>
        <dbReference type="Proteomes" id="UP000824118"/>
    </source>
</evidence>
<dbReference type="AlphaFoldDB" id="A0A9D1LXQ2"/>
<organism evidence="2 3">
    <name type="scientific">Candidatus Limousia pullorum</name>
    <dbReference type="NCBI Taxonomy" id="2840860"/>
    <lineage>
        <taxon>Bacteria</taxon>
        <taxon>Bacillati</taxon>
        <taxon>Bacillota</taxon>
        <taxon>Clostridia</taxon>
        <taxon>Eubacteriales</taxon>
        <taxon>Oscillospiraceae</taxon>
        <taxon>Oscillospiraceae incertae sedis</taxon>
        <taxon>Candidatus Limousia</taxon>
    </lineage>
</organism>
<feature type="domain" description="PPM-type phosphatase" evidence="1">
    <location>
        <begin position="3"/>
        <end position="243"/>
    </location>
</feature>
<reference evidence="2" key="1">
    <citation type="submission" date="2020-10" db="EMBL/GenBank/DDBJ databases">
        <authorList>
            <person name="Gilroy R."/>
        </authorList>
    </citation>
    <scope>NUCLEOTIDE SEQUENCE</scope>
    <source>
        <strain evidence="2">ChiGjej1B1-1684</strain>
    </source>
</reference>
<proteinExistence type="predicted"/>
<comment type="caution">
    <text evidence="2">The sequence shown here is derived from an EMBL/GenBank/DDBJ whole genome shotgun (WGS) entry which is preliminary data.</text>
</comment>
<sequence>MNIFGKSDIGLVRQTNQDSFSVGKINDDIVWAVVCDGMGGASGGNVASSEAAKAIIERIKTLDIPENIISNEELSSFMTDAVKHANTTVFEMAQNNVELSGMGTTCEFVFVINHRVHVAHVGDSRTYLIRNNRIIQITEDHSFVQEMVRQGQITQEEAEKHPNKNIITRAVGVGADVDVDYIETEFEQGDKILTCTDGLSNMVSAAEMLSIITENDGKTAVGKLVERAVSEGGYDNITVTAIY</sequence>
<dbReference type="Gene3D" id="3.60.40.10">
    <property type="entry name" value="PPM-type phosphatase domain"/>
    <property type="match status" value="1"/>
</dbReference>
<dbReference type="Pfam" id="PF13672">
    <property type="entry name" value="PP2C_2"/>
    <property type="match status" value="1"/>
</dbReference>
<dbReference type="SMART" id="SM00331">
    <property type="entry name" value="PP2C_SIG"/>
    <property type="match status" value="1"/>
</dbReference>
<dbReference type="EMBL" id="DVNG01000041">
    <property type="protein sequence ID" value="HIU49994.1"/>
    <property type="molecule type" value="Genomic_DNA"/>
</dbReference>
<dbReference type="NCBIfam" id="NF033484">
    <property type="entry name" value="Stp1_PP2C_phos"/>
    <property type="match status" value="1"/>
</dbReference>
<dbReference type="CDD" id="cd00143">
    <property type="entry name" value="PP2Cc"/>
    <property type="match status" value="1"/>
</dbReference>
<dbReference type="InterPro" id="IPR001932">
    <property type="entry name" value="PPM-type_phosphatase-like_dom"/>
</dbReference>
<dbReference type="InterPro" id="IPR015655">
    <property type="entry name" value="PP2C"/>
</dbReference>
<name>A0A9D1LXQ2_9FIRM</name>
<dbReference type="SUPFAM" id="SSF81606">
    <property type="entry name" value="PP2C-like"/>
    <property type="match status" value="1"/>
</dbReference>
<dbReference type="InterPro" id="IPR036457">
    <property type="entry name" value="PPM-type-like_dom_sf"/>
</dbReference>
<dbReference type="SMART" id="SM00332">
    <property type="entry name" value="PP2Cc"/>
    <property type="match status" value="1"/>
</dbReference>
<evidence type="ECO:0000313" key="2">
    <source>
        <dbReference type="EMBL" id="HIU49994.1"/>
    </source>
</evidence>
<protein>
    <submittedName>
        <fullName evidence="2">Stp1/IreP family PP2C-type Ser/Thr phosphatase</fullName>
    </submittedName>
</protein>
<dbReference type="PANTHER" id="PTHR47992">
    <property type="entry name" value="PROTEIN PHOSPHATASE"/>
    <property type="match status" value="1"/>
</dbReference>
<dbReference type="Proteomes" id="UP000824118">
    <property type="component" value="Unassembled WGS sequence"/>
</dbReference>
<reference evidence="2" key="2">
    <citation type="journal article" date="2021" name="PeerJ">
        <title>Extensive microbial diversity within the chicken gut microbiome revealed by metagenomics and culture.</title>
        <authorList>
            <person name="Gilroy R."/>
            <person name="Ravi A."/>
            <person name="Getino M."/>
            <person name="Pursley I."/>
            <person name="Horton D.L."/>
            <person name="Alikhan N.F."/>
            <person name="Baker D."/>
            <person name="Gharbi K."/>
            <person name="Hall N."/>
            <person name="Watson M."/>
            <person name="Adriaenssens E.M."/>
            <person name="Foster-Nyarko E."/>
            <person name="Jarju S."/>
            <person name="Secka A."/>
            <person name="Antonio M."/>
            <person name="Oren A."/>
            <person name="Chaudhuri R.R."/>
            <person name="La Ragione R."/>
            <person name="Hildebrand F."/>
            <person name="Pallen M.J."/>
        </authorList>
    </citation>
    <scope>NUCLEOTIDE SEQUENCE</scope>
    <source>
        <strain evidence="2">ChiGjej1B1-1684</strain>
    </source>
</reference>
<accession>A0A9D1LXQ2</accession>